<dbReference type="RefSeq" id="XP_046044242.1">
    <property type="nucleotide sequence ID" value="XM_046188631.1"/>
</dbReference>
<evidence type="ECO:0000256" key="4">
    <source>
        <dbReference type="ARBA" id="ARBA00022827"/>
    </source>
</evidence>
<proteinExistence type="inferred from homology"/>
<sequence>MSTLPYAISIALDSIKNQLSGTAAAILTPTSDGYGDAIKRWSATCEKNAVSVALKEFVRNKVPFVIACSGHSTSGSSSIQDGVVIDLRLMNGVQVDVASRTVTAQGGCNWQMVDDALHQHGLAAVGGTVNHTGIGGLTLGGGYGWLSGRYGLVIDNLVGVKLVLADGSIVSASESQNPDLFWSIRGAGQNFGCVTEFTYKVHEQKHELLGGTVGLSLTKLPQVVEFLNYLHGLGHPDAGCFCMWTVLPGENEPIIMFAIVHNGNKEEAEKVWGPLLRLDLRFKDLKMMSMPEVNAMLLPSVPFGDRRLFGAANITFPLQYEFLYEAIIKWHNEAKAFDATSGVVSLEVIPTGKIREVDNTATAFCNRGDYINVSAIWRWEDARFDPDIRALNRSYTSWITENGGQAVESQGTGVYGNHDDGEAHAIESLFGVNAKRLRELKKKYDPTGVFQGRHRLLDLQ</sequence>
<dbReference type="Gene3D" id="3.40.462.20">
    <property type="match status" value="1"/>
</dbReference>
<dbReference type="Pfam" id="PF01565">
    <property type="entry name" value="FAD_binding_4"/>
    <property type="match status" value="1"/>
</dbReference>
<dbReference type="Gene3D" id="3.30.465.10">
    <property type="match status" value="1"/>
</dbReference>
<evidence type="ECO:0000256" key="1">
    <source>
        <dbReference type="ARBA" id="ARBA00001974"/>
    </source>
</evidence>
<dbReference type="PANTHER" id="PTHR42973">
    <property type="entry name" value="BINDING OXIDOREDUCTASE, PUTATIVE (AFU_ORTHOLOGUE AFUA_1G17690)-RELATED"/>
    <property type="match status" value="1"/>
</dbReference>
<dbReference type="InterPro" id="IPR016167">
    <property type="entry name" value="FAD-bd_PCMH_sub1"/>
</dbReference>
<comment type="similarity">
    <text evidence="2">Belongs to the oxygen-dependent FAD-linked oxidoreductase family.</text>
</comment>
<keyword evidence="4" id="KW-0274">FAD</keyword>
<feature type="domain" description="FAD-binding PCMH-type" evidence="6">
    <location>
        <begin position="19"/>
        <end position="204"/>
    </location>
</feature>
<dbReference type="GeneID" id="70218585"/>
<dbReference type="SUPFAM" id="SSF56176">
    <property type="entry name" value="FAD-binding/transporter-associated domain-like"/>
    <property type="match status" value="1"/>
</dbReference>
<dbReference type="GO" id="GO:0016491">
    <property type="term" value="F:oxidoreductase activity"/>
    <property type="evidence" value="ECO:0007669"/>
    <property type="project" value="UniProtKB-KW"/>
</dbReference>
<dbReference type="EMBL" id="JAGMUX010000018">
    <property type="protein sequence ID" value="KAH7233897.1"/>
    <property type="molecule type" value="Genomic_DNA"/>
</dbReference>
<keyword evidence="8" id="KW-1185">Reference proteome</keyword>
<dbReference type="InterPro" id="IPR050416">
    <property type="entry name" value="FAD-linked_Oxidoreductase"/>
</dbReference>
<dbReference type="Gene3D" id="3.30.43.10">
    <property type="entry name" value="Uridine Diphospho-n-acetylenolpyruvylglucosamine Reductase, domain 2"/>
    <property type="match status" value="1"/>
</dbReference>
<dbReference type="AlphaFoldDB" id="A0A9P9G8F6"/>
<dbReference type="PROSITE" id="PS51387">
    <property type="entry name" value="FAD_PCMH"/>
    <property type="match status" value="1"/>
</dbReference>
<dbReference type="InterPro" id="IPR012951">
    <property type="entry name" value="BBE"/>
</dbReference>
<evidence type="ECO:0000259" key="6">
    <source>
        <dbReference type="PROSITE" id="PS51387"/>
    </source>
</evidence>
<evidence type="ECO:0000313" key="7">
    <source>
        <dbReference type="EMBL" id="KAH7233897.1"/>
    </source>
</evidence>
<evidence type="ECO:0000313" key="8">
    <source>
        <dbReference type="Proteomes" id="UP000720189"/>
    </source>
</evidence>
<dbReference type="InterPro" id="IPR006094">
    <property type="entry name" value="Oxid_FAD_bind_N"/>
</dbReference>
<dbReference type="Proteomes" id="UP000720189">
    <property type="component" value="Unassembled WGS sequence"/>
</dbReference>
<organism evidence="7 8">
    <name type="scientific">Fusarium redolens</name>
    <dbReference type="NCBI Taxonomy" id="48865"/>
    <lineage>
        <taxon>Eukaryota</taxon>
        <taxon>Fungi</taxon>
        <taxon>Dikarya</taxon>
        <taxon>Ascomycota</taxon>
        <taxon>Pezizomycotina</taxon>
        <taxon>Sordariomycetes</taxon>
        <taxon>Hypocreomycetidae</taxon>
        <taxon>Hypocreales</taxon>
        <taxon>Nectriaceae</taxon>
        <taxon>Fusarium</taxon>
        <taxon>Fusarium redolens species complex</taxon>
    </lineage>
</organism>
<keyword evidence="5" id="KW-0560">Oxidoreductase</keyword>
<protein>
    <submittedName>
        <fullName evidence="7">FAD binding oxidoreductase</fullName>
    </submittedName>
</protein>
<dbReference type="GO" id="GO:0071949">
    <property type="term" value="F:FAD binding"/>
    <property type="evidence" value="ECO:0007669"/>
    <property type="project" value="InterPro"/>
</dbReference>
<evidence type="ECO:0000256" key="5">
    <source>
        <dbReference type="ARBA" id="ARBA00023002"/>
    </source>
</evidence>
<comment type="caution">
    <text evidence="7">The sequence shown here is derived from an EMBL/GenBank/DDBJ whole genome shotgun (WGS) entry which is preliminary data.</text>
</comment>
<evidence type="ECO:0000256" key="2">
    <source>
        <dbReference type="ARBA" id="ARBA00005466"/>
    </source>
</evidence>
<evidence type="ECO:0000256" key="3">
    <source>
        <dbReference type="ARBA" id="ARBA00022630"/>
    </source>
</evidence>
<comment type="cofactor">
    <cofactor evidence="1">
        <name>FAD</name>
        <dbReference type="ChEBI" id="CHEBI:57692"/>
    </cofactor>
</comment>
<accession>A0A9P9G8F6</accession>
<dbReference type="InterPro" id="IPR016166">
    <property type="entry name" value="FAD-bd_PCMH"/>
</dbReference>
<dbReference type="PANTHER" id="PTHR42973:SF39">
    <property type="entry name" value="FAD-BINDING PCMH-TYPE DOMAIN-CONTAINING PROTEIN"/>
    <property type="match status" value="1"/>
</dbReference>
<keyword evidence="3" id="KW-0285">Flavoprotein</keyword>
<dbReference type="OrthoDB" id="415825at2759"/>
<dbReference type="InterPro" id="IPR016169">
    <property type="entry name" value="FAD-bd_PCMH_sub2"/>
</dbReference>
<name>A0A9P9G8F6_FUSRE</name>
<gene>
    <name evidence="7" type="ORF">BKA55DRAFT_523327</name>
</gene>
<reference evidence="7" key="1">
    <citation type="journal article" date="2021" name="Nat. Commun.">
        <title>Genetic determinants of endophytism in the Arabidopsis root mycobiome.</title>
        <authorList>
            <person name="Mesny F."/>
            <person name="Miyauchi S."/>
            <person name="Thiergart T."/>
            <person name="Pickel B."/>
            <person name="Atanasova L."/>
            <person name="Karlsson M."/>
            <person name="Huettel B."/>
            <person name="Barry K.W."/>
            <person name="Haridas S."/>
            <person name="Chen C."/>
            <person name="Bauer D."/>
            <person name="Andreopoulos W."/>
            <person name="Pangilinan J."/>
            <person name="LaButti K."/>
            <person name="Riley R."/>
            <person name="Lipzen A."/>
            <person name="Clum A."/>
            <person name="Drula E."/>
            <person name="Henrissat B."/>
            <person name="Kohler A."/>
            <person name="Grigoriev I.V."/>
            <person name="Martin F.M."/>
            <person name="Hacquard S."/>
        </authorList>
    </citation>
    <scope>NUCLEOTIDE SEQUENCE</scope>
    <source>
        <strain evidence="7">MPI-CAGE-AT-0023</strain>
    </source>
</reference>
<dbReference type="InterPro" id="IPR036318">
    <property type="entry name" value="FAD-bd_PCMH-like_sf"/>
</dbReference>
<dbReference type="Pfam" id="PF08031">
    <property type="entry name" value="BBE"/>
    <property type="match status" value="1"/>
</dbReference>